<reference evidence="6" key="1">
    <citation type="submission" date="2021-03" db="EMBL/GenBank/DDBJ databases">
        <title>Alkalibacter marinus sp. nov., isolated from tidal flat sediment.</title>
        <authorList>
            <person name="Namirimu T."/>
            <person name="Yang J.-A."/>
            <person name="Yang S.-H."/>
            <person name="Kim Y.-J."/>
            <person name="Kwon K.K."/>
        </authorList>
    </citation>
    <scope>NUCLEOTIDE SEQUENCE</scope>
    <source>
        <strain evidence="6">ES005</strain>
    </source>
</reference>
<evidence type="ECO:0000313" key="6">
    <source>
        <dbReference type="EMBL" id="QSX07569.1"/>
    </source>
</evidence>
<dbReference type="EMBL" id="CP071444">
    <property type="protein sequence ID" value="QSX07569.1"/>
    <property type="molecule type" value="Genomic_DNA"/>
</dbReference>
<dbReference type="Pfam" id="PF02674">
    <property type="entry name" value="Colicin_V"/>
    <property type="match status" value="2"/>
</dbReference>
<feature type="transmembrane region" description="Helical" evidence="5">
    <location>
        <begin position="158"/>
        <end position="180"/>
    </location>
</feature>
<dbReference type="Proteomes" id="UP000663499">
    <property type="component" value="Chromosome"/>
</dbReference>
<feature type="transmembrane region" description="Helical" evidence="5">
    <location>
        <begin position="6"/>
        <end position="24"/>
    </location>
</feature>
<comment type="subcellular location">
    <subcellularLocation>
        <location evidence="1">Membrane</location>
        <topology evidence="1">Multi-pass membrane protein</topology>
    </subcellularLocation>
</comment>
<dbReference type="RefSeq" id="WP_207298911.1">
    <property type="nucleotide sequence ID" value="NZ_CP071444.1"/>
</dbReference>
<keyword evidence="7" id="KW-1185">Reference proteome</keyword>
<keyword evidence="2 5" id="KW-0812">Transmembrane</keyword>
<evidence type="ECO:0000256" key="5">
    <source>
        <dbReference type="SAM" id="Phobius"/>
    </source>
</evidence>
<sequence>MSWVDILILFIFGFYIVLDFNRGLVQSLASVVSFIVSLIVATVLYKSVYAFIVENTGYYDKLVQFLQERFATDGSTNGISILDLEKLPEAVRKVIEGLITDSASSGVGVDMAASLADMILYALCFLGVFIVVRIIIFVIAGLLDFIAKLPGLNIVNKLGGVAVGVIEGALISLVIVNGVYTLSILFKMESVINALNNSSIAQYFYIGYFFI</sequence>
<feature type="transmembrane region" description="Helical" evidence="5">
    <location>
        <begin position="119"/>
        <end position="146"/>
    </location>
</feature>
<evidence type="ECO:0000313" key="7">
    <source>
        <dbReference type="Proteomes" id="UP000663499"/>
    </source>
</evidence>
<dbReference type="GO" id="GO:0009403">
    <property type="term" value="P:toxin biosynthetic process"/>
    <property type="evidence" value="ECO:0007669"/>
    <property type="project" value="InterPro"/>
</dbReference>
<evidence type="ECO:0000256" key="1">
    <source>
        <dbReference type="ARBA" id="ARBA00004141"/>
    </source>
</evidence>
<proteinExistence type="predicted"/>
<gene>
    <name evidence="6" type="ORF">J0B03_06925</name>
</gene>
<protein>
    <submittedName>
        <fullName evidence="6">CvpA family protein</fullName>
    </submittedName>
</protein>
<evidence type="ECO:0000256" key="4">
    <source>
        <dbReference type="ARBA" id="ARBA00023136"/>
    </source>
</evidence>
<dbReference type="KEGG" id="alka:J0B03_06925"/>
<keyword evidence="4 5" id="KW-0472">Membrane</keyword>
<accession>A0A975AHF6</accession>
<dbReference type="PANTHER" id="PTHR37306">
    <property type="entry name" value="COLICIN V PRODUCTION PROTEIN"/>
    <property type="match status" value="1"/>
</dbReference>
<keyword evidence="3 5" id="KW-1133">Transmembrane helix</keyword>
<dbReference type="PANTHER" id="PTHR37306:SF1">
    <property type="entry name" value="COLICIN V PRODUCTION PROTEIN"/>
    <property type="match status" value="1"/>
</dbReference>
<dbReference type="AlphaFoldDB" id="A0A975AHF6"/>
<organism evidence="6 7">
    <name type="scientific">Alkalibacter rhizosphaerae</name>
    <dbReference type="NCBI Taxonomy" id="2815577"/>
    <lineage>
        <taxon>Bacteria</taxon>
        <taxon>Bacillati</taxon>
        <taxon>Bacillota</taxon>
        <taxon>Clostridia</taxon>
        <taxon>Eubacteriales</taxon>
        <taxon>Eubacteriaceae</taxon>
        <taxon>Alkalibacter</taxon>
    </lineage>
</organism>
<name>A0A975AHF6_9FIRM</name>
<dbReference type="InterPro" id="IPR003825">
    <property type="entry name" value="Colicin-V_CvpA"/>
</dbReference>
<dbReference type="GO" id="GO:0016020">
    <property type="term" value="C:membrane"/>
    <property type="evidence" value="ECO:0007669"/>
    <property type="project" value="UniProtKB-SubCell"/>
</dbReference>
<feature type="transmembrane region" description="Helical" evidence="5">
    <location>
        <begin position="31"/>
        <end position="52"/>
    </location>
</feature>
<evidence type="ECO:0000256" key="3">
    <source>
        <dbReference type="ARBA" id="ARBA00022989"/>
    </source>
</evidence>
<evidence type="ECO:0000256" key="2">
    <source>
        <dbReference type="ARBA" id="ARBA00022692"/>
    </source>
</evidence>